<feature type="transmembrane region" description="Helical" evidence="5">
    <location>
        <begin position="199"/>
        <end position="220"/>
    </location>
</feature>
<evidence type="ECO:0000313" key="8">
    <source>
        <dbReference type="Proteomes" id="UP001500635"/>
    </source>
</evidence>
<dbReference type="RefSeq" id="WP_344999771.1">
    <property type="nucleotide sequence ID" value="NZ_BAABFR010000092.1"/>
</dbReference>
<dbReference type="EMBL" id="BAABFR010000092">
    <property type="protein sequence ID" value="GAA4401966.1"/>
    <property type="molecule type" value="Genomic_DNA"/>
</dbReference>
<keyword evidence="3 5" id="KW-1133">Transmembrane helix</keyword>
<feature type="transmembrane region" description="Helical" evidence="5">
    <location>
        <begin position="344"/>
        <end position="361"/>
    </location>
</feature>
<dbReference type="PANTHER" id="PTHR23527">
    <property type="entry name" value="BLL3282 PROTEIN"/>
    <property type="match status" value="1"/>
</dbReference>
<feature type="transmembrane region" description="Helical" evidence="5">
    <location>
        <begin position="104"/>
        <end position="123"/>
    </location>
</feature>
<reference evidence="8" key="1">
    <citation type="journal article" date="2019" name="Int. J. Syst. Evol. Microbiol.">
        <title>The Global Catalogue of Microorganisms (GCM) 10K type strain sequencing project: providing services to taxonomists for standard genome sequencing and annotation.</title>
        <authorList>
            <consortium name="The Broad Institute Genomics Platform"/>
            <consortium name="The Broad Institute Genome Sequencing Center for Infectious Disease"/>
            <person name="Wu L."/>
            <person name="Ma J."/>
        </authorList>
    </citation>
    <scope>NUCLEOTIDE SEQUENCE [LARGE SCALE GENOMIC DNA]</scope>
    <source>
        <strain evidence="8">JCM 17688</strain>
    </source>
</reference>
<feature type="transmembrane region" description="Helical" evidence="5">
    <location>
        <begin position="305"/>
        <end position="323"/>
    </location>
</feature>
<evidence type="ECO:0000256" key="1">
    <source>
        <dbReference type="ARBA" id="ARBA00004651"/>
    </source>
</evidence>
<evidence type="ECO:0000313" key="7">
    <source>
        <dbReference type="EMBL" id="GAA4401966.1"/>
    </source>
</evidence>
<feature type="transmembrane region" description="Helical" evidence="5">
    <location>
        <begin position="401"/>
        <end position="422"/>
    </location>
</feature>
<dbReference type="PANTHER" id="PTHR23527:SF1">
    <property type="entry name" value="BLL3282 PROTEIN"/>
    <property type="match status" value="1"/>
</dbReference>
<comment type="caution">
    <text evidence="7">The sequence shown here is derived from an EMBL/GenBank/DDBJ whole genome shotgun (WGS) entry which is preliminary data.</text>
</comment>
<name>A0ABP8K7M7_9ACTN</name>
<gene>
    <name evidence="7" type="ORF">GCM10023147_42100</name>
</gene>
<evidence type="ECO:0000259" key="6">
    <source>
        <dbReference type="PROSITE" id="PS50850"/>
    </source>
</evidence>
<keyword evidence="4 5" id="KW-0472">Membrane</keyword>
<dbReference type="InterPro" id="IPR020846">
    <property type="entry name" value="MFS_dom"/>
</dbReference>
<evidence type="ECO:0000256" key="3">
    <source>
        <dbReference type="ARBA" id="ARBA00022989"/>
    </source>
</evidence>
<feature type="transmembrane region" description="Helical" evidence="5">
    <location>
        <begin position="158"/>
        <end position="178"/>
    </location>
</feature>
<feature type="transmembrane region" description="Helical" evidence="5">
    <location>
        <begin position="226"/>
        <end position="248"/>
    </location>
</feature>
<keyword evidence="8" id="KW-1185">Reference proteome</keyword>
<dbReference type="Gene3D" id="1.20.1250.20">
    <property type="entry name" value="MFS general substrate transporter like domains"/>
    <property type="match status" value="2"/>
</dbReference>
<feature type="transmembrane region" description="Helical" evidence="5">
    <location>
        <begin position="277"/>
        <end position="299"/>
    </location>
</feature>
<feature type="transmembrane region" description="Helical" evidence="5">
    <location>
        <begin position="64"/>
        <end position="84"/>
    </location>
</feature>
<keyword evidence="2 5" id="KW-0812">Transmembrane</keyword>
<evidence type="ECO:0000256" key="5">
    <source>
        <dbReference type="SAM" id="Phobius"/>
    </source>
</evidence>
<dbReference type="InterPro" id="IPR052952">
    <property type="entry name" value="MFS-Transporter"/>
</dbReference>
<feature type="domain" description="Major facilitator superfamily (MFS) profile" evidence="6">
    <location>
        <begin position="66"/>
        <end position="457"/>
    </location>
</feature>
<sequence length="460" mass="48460">MLTSDGSDRPVALDNQLRRLLSELRREFLPLHPSIPFQEWILFCPQSGIQEARQVRGHGARYKWGVLGIGVGAQAAFSIAFQGIPTSGPVLQTAYHLTTHQLGIVLAAVTCGIAITEVAWGIVTDRVGERPVLITGLSGTTIMFVLAAVFLAPHGNAVPSYWLLSAVLLIAGASGGCINSTSGRAVMGWFKPNERGFAISIRATAVPVGGAIGAAVLPPLGMAFGFRWVFVFLAVLSALATAAVVAFLDEAPIPKSNQAAGGAAGESPLRRWVIWRVALVAFLLDLPQFTVLTFGAIFLHEVKHMSIGSIAGLLVVVQILGGASRVIGGKWTDLKGGRYRRSIVRIYSWLITAGFALLALYGALSTWAVAALLVASGALACGWHGVHYADIAVTAGAERSGTALGLENTMVFGGAFITPIIISTLLPAASWSTVMLLVGALPALISAFLMPREPRRDLAI</sequence>
<dbReference type="Proteomes" id="UP001500635">
    <property type="component" value="Unassembled WGS sequence"/>
</dbReference>
<feature type="transmembrane region" description="Helical" evidence="5">
    <location>
        <begin position="428"/>
        <end position="450"/>
    </location>
</feature>
<dbReference type="SUPFAM" id="SSF103473">
    <property type="entry name" value="MFS general substrate transporter"/>
    <property type="match status" value="1"/>
</dbReference>
<accession>A0ABP8K7M7</accession>
<dbReference type="PROSITE" id="PS50850">
    <property type="entry name" value="MFS"/>
    <property type="match status" value="1"/>
</dbReference>
<dbReference type="CDD" id="cd17475">
    <property type="entry name" value="MFS_MT3072_like"/>
    <property type="match status" value="1"/>
</dbReference>
<dbReference type="InterPro" id="IPR011701">
    <property type="entry name" value="MFS"/>
</dbReference>
<protein>
    <submittedName>
        <fullName evidence="7">MFS transporter</fullName>
    </submittedName>
</protein>
<proteinExistence type="predicted"/>
<dbReference type="Pfam" id="PF07690">
    <property type="entry name" value="MFS_1"/>
    <property type="match status" value="1"/>
</dbReference>
<organism evidence="7 8">
    <name type="scientific">Tsukamurella soli</name>
    <dbReference type="NCBI Taxonomy" id="644556"/>
    <lineage>
        <taxon>Bacteria</taxon>
        <taxon>Bacillati</taxon>
        <taxon>Actinomycetota</taxon>
        <taxon>Actinomycetes</taxon>
        <taxon>Mycobacteriales</taxon>
        <taxon>Tsukamurellaceae</taxon>
        <taxon>Tsukamurella</taxon>
    </lineage>
</organism>
<evidence type="ECO:0000256" key="4">
    <source>
        <dbReference type="ARBA" id="ARBA00023136"/>
    </source>
</evidence>
<dbReference type="InterPro" id="IPR036259">
    <property type="entry name" value="MFS_trans_sf"/>
</dbReference>
<evidence type="ECO:0000256" key="2">
    <source>
        <dbReference type="ARBA" id="ARBA00022692"/>
    </source>
</evidence>
<feature type="transmembrane region" description="Helical" evidence="5">
    <location>
        <begin position="367"/>
        <end position="389"/>
    </location>
</feature>
<comment type="subcellular location">
    <subcellularLocation>
        <location evidence="1">Cell membrane</location>
        <topology evidence="1">Multi-pass membrane protein</topology>
    </subcellularLocation>
</comment>
<feature type="transmembrane region" description="Helical" evidence="5">
    <location>
        <begin position="132"/>
        <end position="152"/>
    </location>
</feature>